<dbReference type="Gene3D" id="1.25.40.10">
    <property type="entry name" value="Tetratricopeptide repeat domain"/>
    <property type="match status" value="3"/>
</dbReference>
<keyword evidence="1" id="KW-0677">Repeat</keyword>
<dbReference type="InterPro" id="IPR005158">
    <property type="entry name" value="BTAD"/>
</dbReference>
<dbReference type="EMBL" id="VLKI01000009">
    <property type="protein sequence ID" value="TWH85089.1"/>
    <property type="molecule type" value="Genomic_DNA"/>
</dbReference>
<dbReference type="SMART" id="SM01043">
    <property type="entry name" value="BTAD"/>
    <property type="match status" value="1"/>
</dbReference>
<dbReference type="GO" id="GO:0006355">
    <property type="term" value="P:regulation of DNA-templated transcription"/>
    <property type="evidence" value="ECO:0007669"/>
    <property type="project" value="InterPro"/>
</dbReference>
<dbReference type="SUPFAM" id="SSF46894">
    <property type="entry name" value="C-terminal effector domain of the bipartite response regulators"/>
    <property type="match status" value="1"/>
</dbReference>
<dbReference type="Pfam" id="PF24883">
    <property type="entry name" value="NPHP3_N"/>
    <property type="match status" value="1"/>
</dbReference>
<sequence>MSMIESMSIIKTKLLVPAVKEESLRRAKLTRKMKAISQHPLTLMHSGAGYGKSTALALFVQDEKKECCWYSISSADDEILPFLTYLIYSIRTRFPEFGRELFNYIKNLERYIREEELGFLSSLFINELLGIEEEIYIILDDFHQIEHSYTVNSWMERVLEHIPANVHILISSRSRPAWKQLTKMKVSNRLLEFTKDDLILTKDEAELLLHDYYNLKVREEELNRIFELTEGWVIAIGMIAQQIPEEGDLQKIYSHSSQSLADLFQYLVMEVFAKQPPILQQFLEQTCIFEEIDEEICDAVLGLNGSAPMLEQLLEKNLFIYRIGDKQYRYHALFKEFLENQLKINNPHTFRSLHERSARYFERNKQWEEALNHYEKINVTEAVASILDALGFSMLENGKLESLYSRLLAIPDRDKDRFYSLWRLQGEILRYRCQYQEAEVCYEKAVRLADEKGDAEEKSQALGGQAGIYLDTIQPYKAERILYRAIEIREKKAVGHAEETGKLYHFLAENLLNSGKAEKAEKWIKRASDMNVPLINGNLEARLYLRTGRFEKAKKILEKDLGTNDVHKPLLPQSHRETELLLALIEAFTGNGTNAKTLAQEGIQHGISIKAPFVEACGWIRMGHAVQLIKDYEETLALSCYNTALGIMDQLQIERGKAEPLMGLCLLYGIKGELERAIAAGESALQETEKVKDLWLSGLILTSMGIAHAYNARPEDGLSYFQRAAELFGQCGDHYGEMLSSFWRAYSYFTMENQEQFVRYMALFLKAVQTGEYEFVFHRNTTFGPRDLQIFAPLLIHAQKQNILPSYVAKILQEMNLAKVNSHPGYTLKVQALGKFRVWLGETEVEEKGWTRGKAKELLQFFVTHHQKLIPKEEIFQLLWPEQDEKSSARDFKVALNALNNVLEPNRKARETSFFIIREGSAYGLNPIAVLDLDSHSFEQWITSGLEETYKEKAVHYLENGLSLYKGDYLPERKYDDWCMSEREKMSVYFIRGAEKLAQFYVRAENYDKAIHLCSRILEKDRTWEEAYRLTMYCYYRKNNRPQAIKWYKKCCDILEKELGVAPLEPTRHMYEMILESDKNMHILEQP</sequence>
<dbReference type="AlphaFoldDB" id="A0A562JPJ5"/>
<evidence type="ECO:0000256" key="3">
    <source>
        <dbReference type="ARBA" id="ARBA00023163"/>
    </source>
</evidence>
<accession>A0A562JPJ5</accession>
<dbReference type="InterPro" id="IPR019734">
    <property type="entry name" value="TPR_rpt"/>
</dbReference>
<dbReference type="RefSeq" id="WP_242021024.1">
    <property type="nucleotide sequence ID" value="NZ_CBCSDC010000034.1"/>
</dbReference>
<dbReference type="InterPro" id="IPR056884">
    <property type="entry name" value="NPHP3-like_N"/>
</dbReference>
<dbReference type="GO" id="GO:0003677">
    <property type="term" value="F:DNA binding"/>
    <property type="evidence" value="ECO:0007669"/>
    <property type="project" value="InterPro"/>
</dbReference>
<reference evidence="5 6" key="1">
    <citation type="journal article" date="2015" name="Stand. Genomic Sci.">
        <title>Genomic Encyclopedia of Bacterial and Archaeal Type Strains, Phase III: the genomes of soil and plant-associated and newly described type strains.</title>
        <authorList>
            <person name="Whitman W.B."/>
            <person name="Woyke T."/>
            <person name="Klenk H.P."/>
            <person name="Zhou Y."/>
            <person name="Lilburn T.G."/>
            <person name="Beck B.J."/>
            <person name="De Vos P."/>
            <person name="Vandamme P."/>
            <person name="Eisen J.A."/>
            <person name="Garrity G."/>
            <person name="Hugenholtz P."/>
            <person name="Kyrpides N.C."/>
        </authorList>
    </citation>
    <scope>NUCLEOTIDE SEQUENCE [LARGE SCALE GENOMIC DNA]</scope>
    <source>
        <strain evidence="5 6">CGMCC 1.10115</strain>
    </source>
</reference>
<protein>
    <submittedName>
        <fullName evidence="5">Transcriptional activator</fullName>
    </submittedName>
</protein>
<dbReference type="Proteomes" id="UP000318667">
    <property type="component" value="Unassembled WGS sequence"/>
</dbReference>
<dbReference type="InterPro" id="IPR059106">
    <property type="entry name" value="WHD_MalT"/>
</dbReference>
<name>A0A562JPJ5_9BACI</name>
<evidence type="ECO:0000259" key="4">
    <source>
        <dbReference type="SMART" id="SM01043"/>
    </source>
</evidence>
<dbReference type="PANTHER" id="PTHR35807">
    <property type="entry name" value="TRANSCRIPTIONAL REGULATOR REDD-RELATED"/>
    <property type="match status" value="1"/>
</dbReference>
<gene>
    <name evidence="5" type="ORF">IQ19_03325</name>
</gene>
<evidence type="ECO:0000256" key="2">
    <source>
        <dbReference type="ARBA" id="ARBA00023015"/>
    </source>
</evidence>
<dbReference type="InterPro" id="IPR036388">
    <property type="entry name" value="WH-like_DNA-bd_sf"/>
</dbReference>
<comment type="caution">
    <text evidence="5">The sequence shown here is derived from an EMBL/GenBank/DDBJ whole genome shotgun (WGS) entry which is preliminary data.</text>
</comment>
<dbReference type="Pfam" id="PF03704">
    <property type="entry name" value="BTAD"/>
    <property type="match status" value="1"/>
</dbReference>
<dbReference type="Pfam" id="PF25873">
    <property type="entry name" value="WHD_MalT"/>
    <property type="match status" value="1"/>
</dbReference>
<dbReference type="SUPFAM" id="SSF48452">
    <property type="entry name" value="TPR-like"/>
    <property type="match status" value="3"/>
</dbReference>
<dbReference type="SMART" id="SM00028">
    <property type="entry name" value="TPR"/>
    <property type="match status" value="8"/>
</dbReference>
<keyword evidence="2" id="KW-0805">Transcription regulation</keyword>
<dbReference type="GeneID" id="65404478"/>
<dbReference type="InterPro" id="IPR051677">
    <property type="entry name" value="AfsR-DnrI-RedD_regulator"/>
</dbReference>
<dbReference type="Gene3D" id="1.10.10.10">
    <property type="entry name" value="Winged helix-like DNA-binding domain superfamily/Winged helix DNA-binding domain"/>
    <property type="match status" value="1"/>
</dbReference>
<dbReference type="InterPro" id="IPR027417">
    <property type="entry name" value="P-loop_NTPase"/>
</dbReference>
<evidence type="ECO:0000313" key="5">
    <source>
        <dbReference type="EMBL" id="TWH85089.1"/>
    </source>
</evidence>
<dbReference type="SUPFAM" id="SSF52540">
    <property type="entry name" value="P-loop containing nucleoside triphosphate hydrolases"/>
    <property type="match status" value="1"/>
</dbReference>
<keyword evidence="3" id="KW-0804">Transcription</keyword>
<dbReference type="PANTHER" id="PTHR35807:SF2">
    <property type="entry name" value="TRANSCRIPTIONAL ACTIVATOR DOMAIN"/>
    <property type="match status" value="1"/>
</dbReference>
<feature type="domain" description="Bacterial transcriptional activator" evidence="4">
    <location>
        <begin position="933"/>
        <end position="1075"/>
    </location>
</feature>
<dbReference type="InterPro" id="IPR011990">
    <property type="entry name" value="TPR-like_helical_dom_sf"/>
</dbReference>
<keyword evidence="6" id="KW-1185">Reference proteome</keyword>
<evidence type="ECO:0000256" key="1">
    <source>
        <dbReference type="ARBA" id="ARBA00022737"/>
    </source>
</evidence>
<proteinExistence type="predicted"/>
<evidence type="ECO:0000313" key="6">
    <source>
        <dbReference type="Proteomes" id="UP000318667"/>
    </source>
</evidence>
<organism evidence="5 6">
    <name type="scientific">Cytobacillus oceanisediminis</name>
    <dbReference type="NCBI Taxonomy" id="665099"/>
    <lineage>
        <taxon>Bacteria</taxon>
        <taxon>Bacillati</taxon>
        <taxon>Bacillota</taxon>
        <taxon>Bacilli</taxon>
        <taxon>Bacillales</taxon>
        <taxon>Bacillaceae</taxon>
        <taxon>Cytobacillus</taxon>
    </lineage>
</organism>
<dbReference type="InterPro" id="IPR016032">
    <property type="entry name" value="Sig_transdc_resp-reg_C-effctor"/>
</dbReference>